<reference evidence="3" key="1">
    <citation type="submission" date="2023-07" db="EMBL/GenBank/DDBJ databases">
        <title>30 novel species of actinomycetes from the DSMZ collection.</title>
        <authorList>
            <person name="Nouioui I."/>
        </authorList>
    </citation>
    <scope>NUCLEOTIDE SEQUENCE [LARGE SCALE GENOMIC DNA]</scope>
    <source>
        <strain evidence="3">DSM 44743</strain>
    </source>
</reference>
<dbReference type="InterPro" id="IPR036457">
    <property type="entry name" value="PPM-type-like_dom_sf"/>
</dbReference>
<dbReference type="PANTHER" id="PTHR35801:SF1">
    <property type="entry name" value="PHOSPHOSERINE PHOSPHATASE RSBX"/>
    <property type="match status" value="1"/>
</dbReference>
<evidence type="ECO:0000313" key="2">
    <source>
        <dbReference type="EMBL" id="MDT0331684.1"/>
    </source>
</evidence>
<gene>
    <name evidence="2" type="ORF">RM479_25030</name>
</gene>
<evidence type="ECO:0000313" key="3">
    <source>
        <dbReference type="Proteomes" id="UP001183390"/>
    </source>
</evidence>
<keyword evidence="3" id="KW-1185">Reference proteome</keyword>
<dbReference type="Pfam" id="PF13581">
    <property type="entry name" value="HATPase_c_2"/>
    <property type="match status" value="1"/>
</dbReference>
<protein>
    <submittedName>
        <fullName evidence="2">SpoIIE family protein phosphatase</fullName>
    </submittedName>
</protein>
<name>A0ABU2MG47_9ACTN</name>
<comment type="caution">
    <text evidence="2">The sequence shown here is derived from an EMBL/GenBank/DDBJ whole genome shotgun (WGS) entry which is preliminary data.</text>
</comment>
<dbReference type="Proteomes" id="UP001183390">
    <property type="component" value="Unassembled WGS sequence"/>
</dbReference>
<feature type="domain" description="PPM-type phosphatase" evidence="1">
    <location>
        <begin position="147"/>
        <end position="339"/>
    </location>
</feature>
<dbReference type="SMART" id="SM00331">
    <property type="entry name" value="PP2C_SIG"/>
    <property type="match status" value="1"/>
</dbReference>
<sequence length="349" mass="36586">MTEVWEIAVTDTSRIRDAARAASEAARVVGLDASRTAAAVLTASELATNMCRYAGGGRFLAETAREPWGASRALQLVALDHGPGIENVPRALTDGFTGHPDSLGTGLGACLRAADFFEVQSSPGRGTVAVARFALPTDRERFTGPTVTGGLHVPLNGAALSGDALAFRNDRGRRTVMLADGLGHGAAAAQASELAARLVLGRGGDPPETLLRDMHEALRRSRGAAVAVADIDESHRRLTFCGVGNVGARLYHGGRWRTLTSRPGIVGAFALRTPSPQRHGWEPGDMLVLHTDGLPSRWTPDGVERLVAHDAAVIAAVVFRDAGSAARPLRDDTGVAVATHTVRPDGGDR</sequence>
<proteinExistence type="predicted"/>
<dbReference type="Gene3D" id="3.60.40.10">
    <property type="entry name" value="PPM-type phosphatase domain"/>
    <property type="match status" value="1"/>
</dbReference>
<dbReference type="InterPro" id="IPR036890">
    <property type="entry name" value="HATPase_C_sf"/>
</dbReference>
<dbReference type="EMBL" id="JAVREP010000026">
    <property type="protein sequence ID" value="MDT0331684.1"/>
    <property type="molecule type" value="Genomic_DNA"/>
</dbReference>
<dbReference type="Pfam" id="PF07228">
    <property type="entry name" value="SpoIIE"/>
    <property type="match status" value="1"/>
</dbReference>
<evidence type="ECO:0000259" key="1">
    <source>
        <dbReference type="SMART" id="SM00331"/>
    </source>
</evidence>
<dbReference type="InterPro" id="IPR003594">
    <property type="entry name" value="HATPase_dom"/>
</dbReference>
<dbReference type="SUPFAM" id="SSF81606">
    <property type="entry name" value="PP2C-like"/>
    <property type="match status" value="1"/>
</dbReference>
<dbReference type="InterPro" id="IPR001932">
    <property type="entry name" value="PPM-type_phosphatase-like_dom"/>
</dbReference>
<dbReference type="SUPFAM" id="SSF55874">
    <property type="entry name" value="ATPase domain of HSP90 chaperone/DNA topoisomerase II/histidine kinase"/>
    <property type="match status" value="1"/>
</dbReference>
<accession>A0ABU2MG47</accession>
<organism evidence="2 3">
    <name type="scientific">Nocardiopsis lambiniae</name>
    <dbReference type="NCBI Taxonomy" id="3075539"/>
    <lineage>
        <taxon>Bacteria</taxon>
        <taxon>Bacillati</taxon>
        <taxon>Actinomycetota</taxon>
        <taxon>Actinomycetes</taxon>
        <taxon>Streptosporangiales</taxon>
        <taxon>Nocardiopsidaceae</taxon>
        <taxon>Nocardiopsis</taxon>
    </lineage>
</organism>
<dbReference type="Gene3D" id="3.30.565.10">
    <property type="entry name" value="Histidine kinase-like ATPase, C-terminal domain"/>
    <property type="match status" value="1"/>
</dbReference>
<dbReference type="PANTHER" id="PTHR35801">
    <property type="entry name" value="PHOSPHOSERINE PHOSPHATASE RSBX"/>
    <property type="match status" value="1"/>
</dbReference>
<dbReference type="RefSeq" id="WP_311514154.1">
    <property type="nucleotide sequence ID" value="NZ_JAVREP010000026.1"/>
</dbReference>
<dbReference type="InterPro" id="IPR039248">
    <property type="entry name" value="Ptase_RsbX"/>
</dbReference>